<accession>A0A1Q9CQV1</accession>
<proteinExistence type="predicted"/>
<comment type="caution">
    <text evidence="2">The sequence shown here is derived from an EMBL/GenBank/DDBJ whole genome shotgun (WGS) entry which is preliminary data.</text>
</comment>
<feature type="compositionally biased region" description="Acidic residues" evidence="1">
    <location>
        <begin position="540"/>
        <end position="558"/>
    </location>
</feature>
<keyword evidence="3" id="KW-1185">Reference proteome</keyword>
<dbReference type="Proteomes" id="UP000186817">
    <property type="component" value="Unassembled WGS sequence"/>
</dbReference>
<feature type="region of interest" description="Disordered" evidence="1">
    <location>
        <begin position="525"/>
        <end position="598"/>
    </location>
</feature>
<name>A0A1Q9CQV1_SYMMI</name>
<dbReference type="OrthoDB" id="446901at2759"/>
<evidence type="ECO:0000313" key="3">
    <source>
        <dbReference type="Proteomes" id="UP000186817"/>
    </source>
</evidence>
<gene>
    <name evidence="2" type="ORF">AK812_SmicGene33735</name>
</gene>
<sequence length="598" mass="64680">MDLPADLVAALHPSHRKLGQPLAKVAAEEVMVGTDPPAITTSPTEQTRGRGHIIPIDAEMRSVEIAGIDRTGARPGEADRASPSAPSDEAAEVYMILWQYPLAFAEVVSEAIAARTTGTPGDSIGLSVTSQDSEGNRYTAVNIVDVGTSFQQVVAVKATRRCGTQYLCASTPVVTRRPGTPIPGHAAILHEDLELRPSTDPVEELATALLNDNVFTSDACYDAPLWTSVQITNQGAGAHKIVWETSPEDTREHATAHMASLIDYHRAPVAVQLGLDKAMEAEWQKYVEFNAVVPCSRAEMFELSRAGHICIPTKWVLTDKNEHLSGTPGYTPKGKARLVACGNFEQMHGEDIRADSPTAEQEGIALICRCFGREMNYPIKRLRLMETSYDGSQGCQLWECVLEKRVRVDPNVTHSGTTSSRATAIPLVTATSASLAAGAMPDGPHSAQKERCMEEMGYLLDSDPNGDLYERRLESAFQFVAKNFAGPKKQQERKLILMADNVNLFSSMRTHIDSTAARSSKAGIVMHGMPNRNGGREALEESESSDDSAEIELQEENGEMTSPPVDEGQGLNKAAKGGKGQKGKGRGKGGGRRAVDWY</sequence>
<reference evidence="2 3" key="1">
    <citation type="submission" date="2016-02" db="EMBL/GenBank/DDBJ databases">
        <title>Genome analysis of coral dinoflagellate symbionts highlights evolutionary adaptations to a symbiotic lifestyle.</title>
        <authorList>
            <person name="Aranda M."/>
            <person name="Li Y."/>
            <person name="Liew Y.J."/>
            <person name="Baumgarten S."/>
            <person name="Simakov O."/>
            <person name="Wilson M."/>
            <person name="Piel J."/>
            <person name="Ashoor H."/>
            <person name="Bougouffa S."/>
            <person name="Bajic V.B."/>
            <person name="Ryu T."/>
            <person name="Ravasi T."/>
            <person name="Bayer T."/>
            <person name="Micklem G."/>
            <person name="Kim H."/>
            <person name="Bhak J."/>
            <person name="Lajeunesse T.C."/>
            <person name="Voolstra C.R."/>
        </authorList>
    </citation>
    <scope>NUCLEOTIDE SEQUENCE [LARGE SCALE GENOMIC DNA]</scope>
    <source>
        <strain evidence="2 3">CCMP2467</strain>
    </source>
</reference>
<dbReference type="EMBL" id="LSRX01000984">
    <property type="protein sequence ID" value="OLP85299.1"/>
    <property type="molecule type" value="Genomic_DNA"/>
</dbReference>
<feature type="compositionally biased region" description="Basic residues" evidence="1">
    <location>
        <begin position="579"/>
        <end position="591"/>
    </location>
</feature>
<organism evidence="2 3">
    <name type="scientific">Symbiodinium microadriaticum</name>
    <name type="common">Dinoflagellate</name>
    <name type="synonym">Zooxanthella microadriatica</name>
    <dbReference type="NCBI Taxonomy" id="2951"/>
    <lineage>
        <taxon>Eukaryota</taxon>
        <taxon>Sar</taxon>
        <taxon>Alveolata</taxon>
        <taxon>Dinophyceae</taxon>
        <taxon>Suessiales</taxon>
        <taxon>Symbiodiniaceae</taxon>
        <taxon>Symbiodinium</taxon>
    </lineage>
</organism>
<protein>
    <submittedName>
        <fullName evidence="2">Uncharacterized protein</fullName>
    </submittedName>
</protein>
<evidence type="ECO:0000256" key="1">
    <source>
        <dbReference type="SAM" id="MobiDB-lite"/>
    </source>
</evidence>
<evidence type="ECO:0000313" key="2">
    <source>
        <dbReference type="EMBL" id="OLP85299.1"/>
    </source>
</evidence>
<dbReference type="AlphaFoldDB" id="A0A1Q9CQV1"/>